<gene>
    <name evidence="3" type="ORF">V6N12_016987</name>
</gene>
<reference evidence="3 4" key="1">
    <citation type="journal article" date="2024" name="G3 (Bethesda)">
        <title>Genome assembly of Hibiscus sabdariffa L. provides insights into metabolisms of medicinal natural products.</title>
        <authorList>
            <person name="Kim T."/>
        </authorList>
    </citation>
    <scope>NUCLEOTIDE SEQUENCE [LARGE SCALE GENOMIC DNA]</scope>
    <source>
        <strain evidence="3">TK-2024</strain>
        <tissue evidence="3">Old leaves</tissue>
    </source>
</reference>
<evidence type="ECO:0000256" key="2">
    <source>
        <dbReference type="SAM" id="MobiDB-lite"/>
    </source>
</evidence>
<feature type="compositionally biased region" description="Basic and acidic residues" evidence="2">
    <location>
        <begin position="163"/>
        <end position="185"/>
    </location>
</feature>
<protein>
    <submittedName>
        <fullName evidence="3">Uncharacterized protein</fullName>
    </submittedName>
</protein>
<proteinExistence type="predicted"/>
<comment type="caution">
    <text evidence="3">The sequence shown here is derived from an EMBL/GenBank/DDBJ whole genome shotgun (WGS) entry which is preliminary data.</text>
</comment>
<feature type="compositionally biased region" description="Low complexity" evidence="2">
    <location>
        <begin position="54"/>
        <end position="67"/>
    </location>
</feature>
<organism evidence="3 4">
    <name type="scientific">Hibiscus sabdariffa</name>
    <name type="common">roselle</name>
    <dbReference type="NCBI Taxonomy" id="183260"/>
    <lineage>
        <taxon>Eukaryota</taxon>
        <taxon>Viridiplantae</taxon>
        <taxon>Streptophyta</taxon>
        <taxon>Embryophyta</taxon>
        <taxon>Tracheophyta</taxon>
        <taxon>Spermatophyta</taxon>
        <taxon>Magnoliopsida</taxon>
        <taxon>eudicotyledons</taxon>
        <taxon>Gunneridae</taxon>
        <taxon>Pentapetalae</taxon>
        <taxon>rosids</taxon>
        <taxon>malvids</taxon>
        <taxon>Malvales</taxon>
        <taxon>Malvaceae</taxon>
        <taxon>Malvoideae</taxon>
        <taxon>Hibiscus</taxon>
    </lineage>
</organism>
<feature type="region of interest" description="Disordered" evidence="2">
    <location>
        <begin position="159"/>
        <end position="186"/>
    </location>
</feature>
<evidence type="ECO:0000256" key="1">
    <source>
        <dbReference type="SAM" id="Coils"/>
    </source>
</evidence>
<sequence>MPEVAATQAAQEAIHMILGLSNPSKLARPLENARRPVGIRAKLPSKMAPKKGENAAAAAQKAAGTQADEPTVESKVTSLESSVKDVVEKLDVVDDHLDELENKGDELKEDVNTAINKAMEDVDKQGAAFHDALAALRQEMQAKITKLETELEVCKVAIAHGAGSKEPKKSSKTRGDIPKPKEFAGDRNAQAVENFLWGMEKYFRSLGVEDDS</sequence>
<keyword evidence="4" id="KW-1185">Reference proteome</keyword>
<evidence type="ECO:0000313" key="3">
    <source>
        <dbReference type="EMBL" id="KAK8497463.1"/>
    </source>
</evidence>
<dbReference type="Proteomes" id="UP001472677">
    <property type="component" value="Unassembled WGS sequence"/>
</dbReference>
<dbReference type="EMBL" id="JBBPBM010000308">
    <property type="protein sequence ID" value="KAK8497463.1"/>
    <property type="molecule type" value="Genomic_DNA"/>
</dbReference>
<feature type="coiled-coil region" evidence="1">
    <location>
        <begin position="83"/>
        <end position="157"/>
    </location>
</feature>
<name>A0ABR2AUY5_9ROSI</name>
<feature type="region of interest" description="Disordered" evidence="2">
    <location>
        <begin position="37"/>
        <end position="76"/>
    </location>
</feature>
<accession>A0ABR2AUY5</accession>
<keyword evidence="1" id="KW-0175">Coiled coil</keyword>
<evidence type="ECO:0000313" key="4">
    <source>
        <dbReference type="Proteomes" id="UP001472677"/>
    </source>
</evidence>